<organism evidence="2 3">
    <name type="scientific">Pusillimonas minor</name>
    <dbReference type="NCBI Taxonomy" id="2697024"/>
    <lineage>
        <taxon>Bacteria</taxon>
        <taxon>Pseudomonadati</taxon>
        <taxon>Pseudomonadota</taxon>
        <taxon>Betaproteobacteria</taxon>
        <taxon>Burkholderiales</taxon>
        <taxon>Alcaligenaceae</taxon>
        <taxon>Pusillimonas</taxon>
    </lineage>
</organism>
<evidence type="ECO:0000313" key="3">
    <source>
        <dbReference type="Proteomes" id="UP000545386"/>
    </source>
</evidence>
<protein>
    <submittedName>
        <fullName evidence="2">M48 family metallopeptidase</fullName>
    </submittedName>
</protein>
<gene>
    <name evidence="2" type="ORF">GTU67_10735</name>
</gene>
<keyword evidence="3" id="KW-1185">Reference proteome</keyword>
<dbReference type="RefSeq" id="WP_185780066.1">
    <property type="nucleotide sequence ID" value="NZ_JACJUU010000008.1"/>
</dbReference>
<dbReference type="EMBL" id="JACJUU010000008">
    <property type="protein sequence ID" value="MBC2770384.1"/>
    <property type="molecule type" value="Genomic_DNA"/>
</dbReference>
<dbReference type="InterPro" id="IPR053136">
    <property type="entry name" value="UTP_pyrophosphatase-like"/>
</dbReference>
<name>A0A842HRC8_9BURK</name>
<dbReference type="CDD" id="cd07344">
    <property type="entry name" value="M48_yhfN_like"/>
    <property type="match status" value="1"/>
</dbReference>
<evidence type="ECO:0000259" key="1">
    <source>
        <dbReference type="Pfam" id="PF01863"/>
    </source>
</evidence>
<dbReference type="PANTHER" id="PTHR30399:SF1">
    <property type="entry name" value="UTP PYROPHOSPHATASE"/>
    <property type="match status" value="1"/>
</dbReference>
<dbReference type="PANTHER" id="PTHR30399">
    <property type="entry name" value="UNCHARACTERIZED PROTEIN YGJP"/>
    <property type="match status" value="1"/>
</dbReference>
<reference evidence="2 3" key="1">
    <citation type="submission" date="2020-08" db="EMBL/GenBank/DDBJ databases">
        <title>Paraeoetvoesia sp. YC-7-48 draft genome sequence.</title>
        <authorList>
            <person name="Yao L."/>
        </authorList>
    </citation>
    <scope>NUCLEOTIDE SEQUENCE [LARGE SCALE GENOMIC DNA]</scope>
    <source>
        <strain evidence="3">YC-7-48</strain>
    </source>
</reference>
<feature type="domain" description="YgjP-like metallopeptidase" evidence="1">
    <location>
        <begin position="81"/>
        <end position="295"/>
    </location>
</feature>
<accession>A0A842HRC8</accession>
<dbReference type="Proteomes" id="UP000545386">
    <property type="component" value="Unassembled WGS sequence"/>
</dbReference>
<sequence length="305" mass="34061">MAKTEQLPLFDAGYDAAEGVAAFAVSPEPVHVTPPAKHGGPNRSTPVDIAPPPSLPPGAKWREISTPHQSIGFTLVRSKRRSIGLQITDDGLRVTAPQWVGLGQIDDAVVQKAPWILSKLAHYQDRKQRLAMAQTQWRCGGQIAYLGKQITLKLGHPGTANHTFGGDALRPEPNNVLHLNLPAHADHARIRDSVDTWLQARARQWFGLRLDDFHARFGVMPGQWRLSAAATRWGSCNSAGHIMLNWRLVHFQPDIIDYVIAHELAHLRFMNHSRDFWQEVERLCPSFKSARDFLRGHDPASLPLL</sequence>
<dbReference type="InterPro" id="IPR002725">
    <property type="entry name" value="YgjP-like_metallopeptidase"/>
</dbReference>
<dbReference type="AlphaFoldDB" id="A0A842HRC8"/>
<proteinExistence type="predicted"/>
<dbReference type="Pfam" id="PF01863">
    <property type="entry name" value="YgjP-like"/>
    <property type="match status" value="1"/>
</dbReference>
<comment type="caution">
    <text evidence="2">The sequence shown here is derived from an EMBL/GenBank/DDBJ whole genome shotgun (WGS) entry which is preliminary data.</text>
</comment>
<evidence type="ECO:0000313" key="2">
    <source>
        <dbReference type="EMBL" id="MBC2770384.1"/>
    </source>
</evidence>
<dbReference type="Gene3D" id="3.30.2010.10">
    <property type="entry name" value="Metalloproteases ('zincins'), catalytic domain"/>
    <property type="match status" value="1"/>
</dbReference>